<sequence length="143" mass="16289">MANEISNRFNNLLDSGDELFKNFGRPFFNMSDSFKELRTDVEETAEDYTVVIDIPGVEKKDISIDFKDNTLTVSAKRQSYSDRSDKDGNMIASERSYGRFTRQYNFPDVDHEKIGAKYADGVLTVSLPKTTEGQDKTHKIAIE</sequence>
<dbReference type="CDD" id="cd06471">
    <property type="entry name" value="ACD_LpsHSP_like"/>
    <property type="match status" value="1"/>
</dbReference>
<comment type="similarity">
    <text evidence="1 2">Belongs to the small heat shock protein (HSP20) family.</text>
</comment>
<dbReference type="InterPro" id="IPR007052">
    <property type="entry name" value="CS_dom"/>
</dbReference>
<dbReference type="EMBL" id="BQXH01000013">
    <property type="protein sequence ID" value="GKS81767.1"/>
    <property type="molecule type" value="Genomic_DNA"/>
</dbReference>
<dbReference type="SUPFAM" id="SSF49764">
    <property type="entry name" value="HSP20-like chaperones"/>
    <property type="match status" value="1"/>
</dbReference>
<gene>
    <name evidence="5" type="primary">hsp3</name>
    <name evidence="5" type="ORF">LPAF129_14530</name>
</gene>
<dbReference type="PROSITE" id="PS01031">
    <property type="entry name" value="SHSP"/>
    <property type="match status" value="1"/>
</dbReference>
<evidence type="ECO:0000259" key="4">
    <source>
        <dbReference type="PROSITE" id="PS51203"/>
    </source>
</evidence>
<dbReference type="Pfam" id="PF00011">
    <property type="entry name" value="HSP20"/>
    <property type="match status" value="1"/>
</dbReference>
<dbReference type="RefSeq" id="WP_244055513.1">
    <property type="nucleotide sequence ID" value="NZ_BQXH01000013.1"/>
</dbReference>
<dbReference type="Proteomes" id="UP001055149">
    <property type="component" value="Unassembled WGS sequence"/>
</dbReference>
<feature type="domain" description="CS" evidence="4">
    <location>
        <begin position="34"/>
        <end position="143"/>
    </location>
</feature>
<proteinExistence type="inferred from homology"/>
<evidence type="ECO:0000259" key="3">
    <source>
        <dbReference type="PROSITE" id="PS01031"/>
    </source>
</evidence>
<name>A0ABQ5JKI8_9LACO</name>
<comment type="caution">
    <text evidence="5">The sequence shown here is derived from an EMBL/GenBank/DDBJ whole genome shotgun (WGS) entry which is preliminary data.</text>
</comment>
<reference evidence="5" key="1">
    <citation type="journal article" date="2022" name="Int. J. Syst. Evol. Microbiol.">
        <title>A novel species of lactic acid bacteria, Ligilactobacillus pabuli sp. nov., isolated from alfalfa silage.</title>
        <authorList>
            <person name="Tohno M."/>
            <person name="Tanizawa Y."/>
            <person name="Sawada H."/>
            <person name="Sakamoto M."/>
            <person name="Ohkuma M."/>
            <person name="Kobayashi H."/>
        </authorList>
    </citation>
    <scope>NUCLEOTIDE SEQUENCE</scope>
    <source>
        <strain evidence="5">AF129</strain>
    </source>
</reference>
<keyword evidence="6" id="KW-1185">Reference proteome</keyword>
<dbReference type="Gene3D" id="2.60.40.790">
    <property type="match status" value="1"/>
</dbReference>
<protein>
    <submittedName>
        <fullName evidence="5">Heat-shock protein Hsp20</fullName>
    </submittedName>
</protein>
<organism evidence="5 6">
    <name type="scientific">Ligilactobacillus pabuli</name>
    <dbReference type="NCBI Taxonomy" id="2886039"/>
    <lineage>
        <taxon>Bacteria</taxon>
        <taxon>Bacillati</taxon>
        <taxon>Bacillota</taxon>
        <taxon>Bacilli</taxon>
        <taxon>Lactobacillales</taxon>
        <taxon>Lactobacillaceae</taxon>
        <taxon>Ligilactobacillus</taxon>
    </lineage>
</organism>
<evidence type="ECO:0000256" key="2">
    <source>
        <dbReference type="RuleBase" id="RU003616"/>
    </source>
</evidence>
<dbReference type="PROSITE" id="PS51203">
    <property type="entry name" value="CS"/>
    <property type="match status" value="1"/>
</dbReference>
<dbReference type="InterPro" id="IPR008978">
    <property type="entry name" value="HSP20-like_chaperone"/>
</dbReference>
<evidence type="ECO:0000313" key="6">
    <source>
        <dbReference type="Proteomes" id="UP001055149"/>
    </source>
</evidence>
<dbReference type="InterPro" id="IPR002068">
    <property type="entry name" value="A-crystallin/Hsp20_dom"/>
</dbReference>
<evidence type="ECO:0000256" key="1">
    <source>
        <dbReference type="PROSITE-ProRule" id="PRU00285"/>
    </source>
</evidence>
<accession>A0ABQ5JKI8</accession>
<dbReference type="PANTHER" id="PTHR11527">
    <property type="entry name" value="HEAT-SHOCK PROTEIN 20 FAMILY MEMBER"/>
    <property type="match status" value="1"/>
</dbReference>
<feature type="domain" description="SHSP" evidence="3">
    <location>
        <begin position="28"/>
        <end position="143"/>
    </location>
</feature>
<evidence type="ECO:0000313" key="5">
    <source>
        <dbReference type="EMBL" id="GKS81767.1"/>
    </source>
</evidence>
<dbReference type="InterPro" id="IPR031107">
    <property type="entry name" value="Small_HSP"/>
</dbReference>